<dbReference type="OrthoDB" id="2023214at2"/>
<reference evidence="2 3" key="1">
    <citation type="journal article" date="2013" name="Genome Announc.">
        <title>Genome Sequence of the Sulfate-Reducing Bacterium Desulfotomaculum hydrothermale Lam5(T).</title>
        <authorList>
            <person name="Amin O."/>
            <person name="Fardeau M.L."/>
            <person name="Valette O."/>
            <person name="Hirschler-Rea A."/>
            <person name="Barbe V."/>
            <person name="Medigue C."/>
            <person name="Vacherie B."/>
            <person name="Ollivier B."/>
            <person name="Bertin P.N."/>
            <person name="Dolla A."/>
        </authorList>
    </citation>
    <scope>NUCLEOTIDE SEQUENCE [LARGE SCALE GENOMIC DNA]</scope>
    <source>
        <strain evidence="3">Lam5 / DSM 18033</strain>
    </source>
</reference>
<keyword evidence="3" id="KW-1185">Reference proteome</keyword>
<gene>
    <name evidence="2" type="ORF">DESHY_30135</name>
</gene>
<evidence type="ECO:0000313" key="2">
    <source>
        <dbReference type="EMBL" id="CCO08445.1"/>
    </source>
</evidence>
<evidence type="ECO:0000256" key="1">
    <source>
        <dbReference type="SAM" id="SignalP"/>
    </source>
</evidence>
<name>K8DZL7_9FIRM</name>
<comment type="caution">
    <text evidence="2">The sequence shown here is derived from an EMBL/GenBank/DDBJ whole genome shotgun (WGS) entry which is preliminary data.</text>
</comment>
<dbReference type="RefSeq" id="WP_008411865.1">
    <property type="nucleotide sequence ID" value="NZ_CAOS01000010.1"/>
</dbReference>
<dbReference type="Proteomes" id="UP000009315">
    <property type="component" value="Unassembled WGS sequence"/>
</dbReference>
<accession>K8DZL7</accession>
<dbReference type="AlphaFoldDB" id="K8DZL7"/>
<evidence type="ECO:0000313" key="3">
    <source>
        <dbReference type="Proteomes" id="UP000009315"/>
    </source>
</evidence>
<proteinExistence type="predicted"/>
<feature type="signal peptide" evidence="1">
    <location>
        <begin position="1"/>
        <end position="32"/>
    </location>
</feature>
<keyword evidence="1" id="KW-0732">Signal</keyword>
<protein>
    <submittedName>
        <fullName evidence="2">Uncharacterized protein</fullName>
    </submittedName>
</protein>
<dbReference type="STRING" id="1121428.DESHY_30135"/>
<feature type="chain" id="PRO_5010281223" evidence="1">
    <location>
        <begin position="33"/>
        <end position="592"/>
    </location>
</feature>
<dbReference type="EMBL" id="CAOS01000010">
    <property type="protein sequence ID" value="CCO08445.1"/>
    <property type="molecule type" value="Genomic_DNA"/>
</dbReference>
<sequence length="592" mass="62640">MIAISYLRQTVTGMAACLLLAAHLLLPGVAGAASKNNLDKIKIIDSDYQGALGTLTVREEQSGDFAAGESFTLSLPDNADWDEETLRVLLDGRDITSNHTVIEGNRLTIDFYDLDGLEALNTLTVRLGVIGFDLQGELRLTIEANQAGVTPGTLTVARIGGGQAILQVSDPVAQIAEQGYGATLTVAESAAGCLAGSTQQFKLTLPPGFRWGDMRQQDSFGQPLVSLQGGFAAAADHLQIDTDGPRTLLITFTVPAGQGRRGELVIKPLLEVEPGAPPGPVEVIIKGTALDKTEQVIAEYNSDGLQLLAEPPAQLVAGQDNRAEPLQLTVREQGSGLLLPGRPYRLQLPAGVELLEVVKFEPDDYCGGLLQQWDSHGLSFRLAQASQEEPAVIRLHLVLRPDERFSGPLTAVLSGGNLQTEAVIGQVAPPVAAAAAGSMLQPGRRGQSLPAVTLHEGKAGTLAAGDEIWLELPAGVAWQVPPQVSVPVGDLRLAGSSAEDNLLVITVKEAGDKTPAQIQVANILLDIDNSVPEGPLEAQLKLKTNQPVMAARAAGGDEAATVKLARVILGWLVPARPVTFYLEQIKRLTWVF</sequence>
<organism evidence="2 3">
    <name type="scientific">Desulforamulus hydrothermalis Lam5 = DSM 18033</name>
    <dbReference type="NCBI Taxonomy" id="1121428"/>
    <lineage>
        <taxon>Bacteria</taxon>
        <taxon>Bacillati</taxon>
        <taxon>Bacillota</taxon>
        <taxon>Clostridia</taxon>
        <taxon>Eubacteriales</taxon>
        <taxon>Peptococcaceae</taxon>
        <taxon>Desulforamulus</taxon>
    </lineage>
</organism>